<gene>
    <name evidence="3" type="ORF">J6595_01685</name>
</gene>
<dbReference type="Proteomes" id="UP000678276">
    <property type="component" value="Unassembled WGS sequence"/>
</dbReference>
<dbReference type="RefSeq" id="WP_209592711.1">
    <property type="nucleotide sequence ID" value="NZ_JAGJCF010000001.1"/>
</dbReference>
<accession>A0ABS4BC21</accession>
<evidence type="ECO:0000256" key="1">
    <source>
        <dbReference type="SAM" id="Coils"/>
    </source>
</evidence>
<dbReference type="EMBL" id="JAGJCF010000001">
    <property type="protein sequence ID" value="MBP0614298.1"/>
    <property type="molecule type" value="Genomic_DNA"/>
</dbReference>
<keyword evidence="1" id="KW-0175">Coiled coil</keyword>
<evidence type="ECO:0000313" key="3">
    <source>
        <dbReference type="EMBL" id="MBP0614298.1"/>
    </source>
</evidence>
<evidence type="ECO:0000256" key="2">
    <source>
        <dbReference type="SAM" id="Phobius"/>
    </source>
</evidence>
<sequence length="62" mass="6741">MEIDMSEAELQKTLSEIDKLQAETRKLVAEAGKLKVETFLYPFIASATLIGATAAAMRLLLG</sequence>
<name>A0ABS4BC21_9HYPH</name>
<organism evidence="3 4">
    <name type="scientific">Jiella mangrovi</name>
    <dbReference type="NCBI Taxonomy" id="2821407"/>
    <lineage>
        <taxon>Bacteria</taxon>
        <taxon>Pseudomonadati</taxon>
        <taxon>Pseudomonadota</taxon>
        <taxon>Alphaproteobacteria</taxon>
        <taxon>Hyphomicrobiales</taxon>
        <taxon>Aurantimonadaceae</taxon>
        <taxon>Jiella</taxon>
    </lineage>
</organism>
<reference evidence="3 4" key="1">
    <citation type="submission" date="2021-04" db="EMBL/GenBank/DDBJ databases">
        <title>Whole genome sequence of Jiella sp. KSK16Y-1.</title>
        <authorList>
            <person name="Tuo L."/>
        </authorList>
    </citation>
    <scope>NUCLEOTIDE SEQUENCE [LARGE SCALE GENOMIC DNA]</scope>
    <source>
        <strain evidence="3 4">KSK16Y-1</strain>
    </source>
</reference>
<keyword evidence="2" id="KW-0812">Transmembrane</keyword>
<comment type="caution">
    <text evidence="3">The sequence shown here is derived from an EMBL/GenBank/DDBJ whole genome shotgun (WGS) entry which is preliminary data.</text>
</comment>
<proteinExistence type="predicted"/>
<keyword evidence="4" id="KW-1185">Reference proteome</keyword>
<evidence type="ECO:0008006" key="5">
    <source>
        <dbReference type="Google" id="ProtNLM"/>
    </source>
</evidence>
<keyword evidence="2" id="KW-0472">Membrane</keyword>
<evidence type="ECO:0000313" key="4">
    <source>
        <dbReference type="Proteomes" id="UP000678276"/>
    </source>
</evidence>
<feature type="coiled-coil region" evidence="1">
    <location>
        <begin position="3"/>
        <end position="37"/>
    </location>
</feature>
<feature type="transmembrane region" description="Helical" evidence="2">
    <location>
        <begin position="39"/>
        <end position="61"/>
    </location>
</feature>
<protein>
    <recommendedName>
        <fullName evidence="5">DUF3618 domain-containing protein</fullName>
    </recommendedName>
</protein>
<keyword evidence="2" id="KW-1133">Transmembrane helix</keyword>